<dbReference type="GO" id="GO:0044781">
    <property type="term" value="P:bacterial-type flagellum organization"/>
    <property type="evidence" value="ECO:0007669"/>
    <property type="project" value="InterPro"/>
</dbReference>
<comment type="caution">
    <text evidence="1">The sequence shown here is derived from an EMBL/GenBank/DDBJ whole genome shotgun (WGS) entry which is preliminary data.</text>
</comment>
<dbReference type="AlphaFoldDB" id="A0A6N6VEG5"/>
<organism evidence="1 2">
    <name type="scientific">Parvibaculum sedimenti</name>
    <dbReference type="NCBI Taxonomy" id="2608632"/>
    <lineage>
        <taxon>Bacteria</taxon>
        <taxon>Pseudomonadati</taxon>
        <taxon>Pseudomonadota</taxon>
        <taxon>Alphaproteobacteria</taxon>
        <taxon>Hyphomicrobiales</taxon>
        <taxon>Parvibaculaceae</taxon>
        <taxon>Parvibaculum</taxon>
    </lineage>
</organism>
<keyword evidence="1" id="KW-0282">Flagellum</keyword>
<keyword evidence="1" id="KW-0969">Cilium</keyword>
<reference evidence="1 2" key="1">
    <citation type="submission" date="2019-09" db="EMBL/GenBank/DDBJ databases">
        <title>Parvibaculum sedimenti sp. nov., isolated from sediment.</title>
        <authorList>
            <person name="Wang Y."/>
        </authorList>
    </citation>
    <scope>NUCLEOTIDE SEQUENCE [LARGE SCALE GENOMIC DNA]</scope>
    <source>
        <strain evidence="1 2">HXT-9</strain>
    </source>
</reference>
<name>A0A6N6VEG5_9HYPH</name>
<keyword evidence="2" id="KW-1185">Reference proteome</keyword>
<dbReference type="EMBL" id="WESC01000013">
    <property type="protein sequence ID" value="KAB7739110.1"/>
    <property type="molecule type" value="Genomic_DNA"/>
</dbReference>
<evidence type="ECO:0000313" key="2">
    <source>
        <dbReference type="Proteomes" id="UP000468901"/>
    </source>
</evidence>
<dbReference type="Proteomes" id="UP000468901">
    <property type="component" value="Unassembled WGS sequence"/>
</dbReference>
<dbReference type="InterPro" id="IPR010845">
    <property type="entry name" value="FlaF"/>
</dbReference>
<sequence>MQRHHQAYNQTATMVVADPREFDASILLKAASRFQRLRDNWEDHDRHELADALLYNRKIWTVYATSAAEMDHPLPREIKQNIANLAIFIFNRTLELQGKPEARLLDALININRQIAAGLLQKPDLPLAAAS</sequence>
<evidence type="ECO:0000313" key="1">
    <source>
        <dbReference type="EMBL" id="KAB7739110.1"/>
    </source>
</evidence>
<gene>
    <name evidence="1" type="primary">flaF</name>
    <name evidence="1" type="ORF">F2P47_13965</name>
</gene>
<dbReference type="RefSeq" id="WP_152216993.1">
    <property type="nucleotide sequence ID" value="NZ_JBAQYD010000178.1"/>
</dbReference>
<protein>
    <submittedName>
        <fullName evidence="1">Flagellar biosynthesis regulator FlaF</fullName>
    </submittedName>
</protein>
<dbReference type="Pfam" id="PF07309">
    <property type="entry name" value="FlaF"/>
    <property type="match status" value="1"/>
</dbReference>
<dbReference type="NCBIfam" id="NF009435">
    <property type="entry name" value="PRK12794.1"/>
    <property type="match status" value="1"/>
</dbReference>
<keyword evidence="1" id="KW-0966">Cell projection</keyword>
<accession>A0A6N6VEG5</accession>
<proteinExistence type="predicted"/>